<evidence type="ECO:0000313" key="7">
    <source>
        <dbReference type="Proteomes" id="UP000243793"/>
    </source>
</evidence>
<feature type="domain" description="Thioredoxin" evidence="5">
    <location>
        <begin position="41"/>
        <end position="211"/>
    </location>
</feature>
<keyword evidence="7" id="KW-1185">Reference proteome</keyword>
<dbReference type="AlphaFoldDB" id="A0A1Y0CZT7"/>
<dbReference type="PANTHER" id="PTHR12151:SF25">
    <property type="entry name" value="LINALOOL DEHYDRATASE_ISOMERASE DOMAIN-CONTAINING PROTEIN"/>
    <property type="match status" value="1"/>
</dbReference>
<feature type="binding site" evidence="3">
    <location>
        <position position="167"/>
    </location>
    <ligand>
        <name>Cu cation</name>
        <dbReference type="ChEBI" id="CHEBI:23378"/>
    </ligand>
</feature>
<dbReference type="EMBL" id="CP021376">
    <property type="protein sequence ID" value="ART80315.1"/>
    <property type="molecule type" value="Genomic_DNA"/>
</dbReference>
<dbReference type="GO" id="GO:0046872">
    <property type="term" value="F:metal ion binding"/>
    <property type="evidence" value="ECO:0007669"/>
    <property type="project" value="UniProtKB-KW"/>
</dbReference>
<dbReference type="PANTHER" id="PTHR12151">
    <property type="entry name" value="ELECTRON TRANSPORT PROTIN SCO1/SENC FAMILY MEMBER"/>
    <property type="match status" value="1"/>
</dbReference>
<evidence type="ECO:0000256" key="4">
    <source>
        <dbReference type="PIRSR" id="PIRSR603782-2"/>
    </source>
</evidence>
<dbReference type="InterPro" id="IPR036249">
    <property type="entry name" value="Thioredoxin-like_sf"/>
</dbReference>
<keyword evidence="4" id="KW-1015">Disulfide bond</keyword>
<keyword evidence="2 3" id="KW-0186">Copper</keyword>
<organism evidence="6 7">
    <name type="scientific">Oceanisphaera avium</name>
    <dbReference type="NCBI Taxonomy" id="1903694"/>
    <lineage>
        <taxon>Bacteria</taxon>
        <taxon>Pseudomonadati</taxon>
        <taxon>Pseudomonadota</taxon>
        <taxon>Gammaproteobacteria</taxon>
        <taxon>Aeromonadales</taxon>
        <taxon>Aeromonadaceae</taxon>
        <taxon>Oceanisphaera</taxon>
    </lineage>
</organism>
<evidence type="ECO:0000313" key="6">
    <source>
        <dbReference type="EMBL" id="ART80315.1"/>
    </source>
</evidence>
<dbReference type="InterPro" id="IPR003782">
    <property type="entry name" value="SCO1/SenC"/>
</dbReference>
<dbReference type="InterPro" id="IPR013766">
    <property type="entry name" value="Thioredoxin_domain"/>
</dbReference>
<evidence type="ECO:0000256" key="3">
    <source>
        <dbReference type="PIRSR" id="PIRSR603782-1"/>
    </source>
</evidence>
<keyword evidence="3" id="KW-0479">Metal-binding</keyword>
<dbReference type="Pfam" id="PF02630">
    <property type="entry name" value="SCO1-SenC"/>
    <property type="match status" value="1"/>
</dbReference>
<feature type="binding site" evidence="3">
    <location>
        <position position="79"/>
    </location>
    <ligand>
        <name>Cu cation</name>
        <dbReference type="ChEBI" id="CHEBI:23378"/>
    </ligand>
</feature>
<evidence type="ECO:0000259" key="5">
    <source>
        <dbReference type="PROSITE" id="PS51352"/>
    </source>
</evidence>
<protein>
    <submittedName>
        <fullName evidence="6">SCO family protein</fullName>
    </submittedName>
</protein>
<dbReference type="CDD" id="cd02968">
    <property type="entry name" value="SCO"/>
    <property type="match status" value="1"/>
</dbReference>
<proteinExistence type="inferred from homology"/>
<comment type="similarity">
    <text evidence="1">Belongs to the SCO1/2 family.</text>
</comment>
<sequence length="215" mass="24329">MAKTNRWIWLLAMLLLLVGTLAGGAWYADKKNSLTDAVVVYPEREPLTQVDLIDGEGEPFTEQNFSDHWSLVFVGYTYCPDICPTTLSDLSRVYPELAKLSDKVQVIFVSADPARDTPERLKVYTEYFNPNFIAVTAEHEQLMPVVQQLGLIYGIFDKEEENYLVDHSASIALVNPKGELHAAFRPDFDEKTEMPLVNGPELVKNFSSILARWRG</sequence>
<dbReference type="PROSITE" id="PS51352">
    <property type="entry name" value="THIOREDOXIN_2"/>
    <property type="match status" value="1"/>
</dbReference>
<evidence type="ECO:0000256" key="1">
    <source>
        <dbReference type="ARBA" id="ARBA00010996"/>
    </source>
</evidence>
<evidence type="ECO:0000256" key="2">
    <source>
        <dbReference type="ARBA" id="ARBA00023008"/>
    </source>
</evidence>
<dbReference type="OrthoDB" id="9790194at2"/>
<gene>
    <name evidence="6" type="ORF">CBP12_09295</name>
</gene>
<dbReference type="SUPFAM" id="SSF52833">
    <property type="entry name" value="Thioredoxin-like"/>
    <property type="match status" value="1"/>
</dbReference>
<dbReference type="Proteomes" id="UP000243793">
    <property type="component" value="Chromosome"/>
</dbReference>
<dbReference type="Gene3D" id="3.40.30.10">
    <property type="entry name" value="Glutaredoxin"/>
    <property type="match status" value="1"/>
</dbReference>
<dbReference type="KEGG" id="ocm:CBP12_09295"/>
<reference evidence="7" key="1">
    <citation type="submission" date="2017-05" db="EMBL/GenBank/DDBJ databases">
        <authorList>
            <person name="Sung H."/>
        </authorList>
    </citation>
    <scope>NUCLEOTIDE SEQUENCE [LARGE SCALE GENOMIC DNA]</scope>
    <source>
        <strain evidence="7">AMac2203</strain>
    </source>
</reference>
<feature type="disulfide bond" description="Redox-active" evidence="4">
    <location>
        <begin position="79"/>
        <end position="83"/>
    </location>
</feature>
<accession>A0A1Y0CZT7</accession>
<dbReference type="RefSeq" id="WP_086964181.1">
    <property type="nucleotide sequence ID" value="NZ_CP021376.1"/>
</dbReference>
<feature type="binding site" evidence="3">
    <location>
        <position position="83"/>
    </location>
    <ligand>
        <name>Cu cation</name>
        <dbReference type="ChEBI" id="CHEBI:23378"/>
    </ligand>
</feature>
<name>A0A1Y0CZT7_9GAMM</name>